<dbReference type="PANTHER" id="PTHR11943:SF1">
    <property type="entry name" value="GALACTOSE-1-PHOSPHATE URIDYLYLTRANSFERASE"/>
    <property type="match status" value="1"/>
</dbReference>
<dbReference type="NCBIfam" id="TIGR00209">
    <property type="entry name" value="galT_1"/>
    <property type="match status" value="1"/>
</dbReference>
<dbReference type="EC" id="2.7.7.12" evidence="4 12"/>
<evidence type="ECO:0000256" key="1">
    <source>
        <dbReference type="ARBA" id="ARBA00001107"/>
    </source>
</evidence>
<dbReference type="InterPro" id="IPR036265">
    <property type="entry name" value="HIT-like_sf"/>
</dbReference>
<dbReference type="InterPro" id="IPR001937">
    <property type="entry name" value="GalP_UDPtransf1"/>
</dbReference>
<keyword evidence="11 15" id="KW-0119">Carbohydrate metabolism</keyword>
<comment type="caution">
    <text evidence="18">The sequence shown here is derived from an EMBL/GenBank/DDBJ whole genome shotgun (WGS) entry which is preliminary data.</text>
</comment>
<dbReference type="InterPro" id="IPR019779">
    <property type="entry name" value="GalP_UDPtransf1_His-AS"/>
</dbReference>
<gene>
    <name evidence="18" type="ORF">JCM21531_49</name>
</gene>
<evidence type="ECO:0000256" key="15">
    <source>
        <dbReference type="RuleBase" id="RU000506"/>
    </source>
</evidence>
<dbReference type="STRING" id="1294263.JCM21531_49"/>
<feature type="binding site" evidence="14">
    <location>
        <position position="21"/>
    </location>
    <ligand>
        <name>Zn(2+)</name>
        <dbReference type="ChEBI" id="CHEBI:29105"/>
    </ligand>
</feature>
<evidence type="ECO:0000256" key="12">
    <source>
        <dbReference type="NCBIfam" id="TIGR00209"/>
    </source>
</evidence>
<evidence type="ECO:0000259" key="16">
    <source>
        <dbReference type="Pfam" id="PF01087"/>
    </source>
</evidence>
<feature type="binding site" evidence="14">
    <location>
        <position position="76"/>
    </location>
    <ligand>
        <name>Zn(2+)</name>
        <dbReference type="ChEBI" id="CHEBI:29105"/>
    </ligand>
</feature>
<feature type="domain" description="Galactose-1-phosphate uridyl transferase C-terminal" evidence="17">
    <location>
        <begin position="146"/>
        <end position="270"/>
    </location>
</feature>
<feature type="binding site" evidence="14">
    <location>
        <position position="127"/>
    </location>
    <ligand>
        <name>Zn(2+)</name>
        <dbReference type="ChEBI" id="CHEBI:29105"/>
    </ligand>
</feature>
<reference evidence="18" key="1">
    <citation type="journal article" date="2014" name="Genome Announc.">
        <title>Draft Genome Sequence of Clostridium straminisolvens Strain JCM 21531T, Isolated from a Cellulose-Degrading Bacterial Community.</title>
        <authorList>
            <person name="Yuki M."/>
            <person name="Oshima K."/>
            <person name="Suda W."/>
            <person name="Sakamoto M."/>
            <person name="Kitamura K."/>
            <person name="Iida T."/>
            <person name="Hattori M."/>
            <person name="Ohkuma M."/>
        </authorList>
    </citation>
    <scope>NUCLEOTIDE SEQUENCE [LARGE SCALE GENOMIC DNA]</scope>
    <source>
        <strain evidence="18">JCM 21531</strain>
    </source>
</reference>
<feature type="binding site" evidence="14">
    <location>
        <position position="18"/>
    </location>
    <ligand>
        <name>Zn(2+)</name>
        <dbReference type="ChEBI" id="CHEBI:29105"/>
    </ligand>
</feature>
<comment type="pathway">
    <text evidence="2 15">Carbohydrate metabolism; galactose metabolism.</text>
</comment>
<accession>W4V1P6</accession>
<dbReference type="PIRSF" id="PIRSF000808">
    <property type="entry name" value="GalT"/>
    <property type="match status" value="1"/>
</dbReference>
<evidence type="ECO:0000256" key="13">
    <source>
        <dbReference type="PIRSR" id="PIRSR000808-1"/>
    </source>
</evidence>
<dbReference type="PANTHER" id="PTHR11943">
    <property type="entry name" value="GALACTOSE-1-PHOSPHATE URIDYLYLTRANSFERASE"/>
    <property type="match status" value="1"/>
</dbReference>
<evidence type="ECO:0000259" key="17">
    <source>
        <dbReference type="Pfam" id="PF02744"/>
    </source>
</evidence>
<dbReference type="InterPro" id="IPR005850">
    <property type="entry name" value="GalP_Utransf_C"/>
</dbReference>
<dbReference type="SUPFAM" id="SSF54197">
    <property type="entry name" value="HIT-like"/>
    <property type="match status" value="2"/>
</dbReference>
<evidence type="ECO:0000256" key="11">
    <source>
        <dbReference type="ARBA" id="ARBA00023277"/>
    </source>
</evidence>
<evidence type="ECO:0000256" key="5">
    <source>
        <dbReference type="ARBA" id="ARBA00016340"/>
    </source>
</evidence>
<name>W4V1P6_9FIRM</name>
<dbReference type="GO" id="GO:0033499">
    <property type="term" value="P:galactose catabolic process via UDP-galactose, Leloir pathway"/>
    <property type="evidence" value="ECO:0007669"/>
    <property type="project" value="TreeGrafter"/>
</dbReference>
<dbReference type="AlphaFoldDB" id="W4V1P6"/>
<evidence type="ECO:0000256" key="6">
    <source>
        <dbReference type="ARBA" id="ARBA00022679"/>
    </source>
</evidence>
<keyword evidence="9 14" id="KW-0862">Zinc</keyword>
<evidence type="ECO:0000256" key="10">
    <source>
        <dbReference type="ARBA" id="ARBA00023144"/>
    </source>
</evidence>
<evidence type="ECO:0000313" key="19">
    <source>
        <dbReference type="Proteomes" id="UP000019109"/>
    </source>
</evidence>
<dbReference type="Pfam" id="PF02744">
    <property type="entry name" value="GalP_UDP_tr_C"/>
    <property type="match status" value="1"/>
</dbReference>
<evidence type="ECO:0000313" key="18">
    <source>
        <dbReference type="EMBL" id="GAE86728.1"/>
    </source>
</evidence>
<dbReference type="UniPathway" id="UPA00214"/>
<sequence length="311" mass="36757">MIIAPKRQGRPDVPKDWCPFCPGSGKVPESYDVLCYDNDFPSLAKDACMEEGYEGERYRRETAYGKCEVVLYSREHTKSLWELPQEQIEKLVNLWIQRFNALKEDKRIKYIYMFENRGEMVGATIPHPHGQIYAYPFIPKRIELELESCREYQKRSNSCLICDMFKTETESRRRVVTENKDFSAFVPSFSECPYEVYIVSKKHRKSLVEFDEDEKSNFARILKEVTGAYDALFNFRFPYMMCMHQSPVNCDGYGEHYHFHVEFYSPLRSEFSQKYNAAGETGAWAHVNPTQPEEKAEELRRAYIRFKDNTR</sequence>
<dbReference type="EMBL" id="BAVR01000001">
    <property type="protein sequence ID" value="GAE86728.1"/>
    <property type="molecule type" value="Genomic_DNA"/>
</dbReference>
<keyword evidence="19" id="KW-1185">Reference proteome</keyword>
<comment type="similarity">
    <text evidence="3 15">Belongs to the galactose-1-phosphate uridylyltransferase type 1 family.</text>
</comment>
<keyword evidence="6 15" id="KW-0808">Transferase</keyword>
<evidence type="ECO:0000256" key="7">
    <source>
        <dbReference type="ARBA" id="ARBA00022695"/>
    </source>
</evidence>
<dbReference type="Pfam" id="PF01087">
    <property type="entry name" value="GalP_UDP_transf"/>
    <property type="match status" value="1"/>
</dbReference>
<feature type="active site" description="Tele-UMP-histidine intermediate" evidence="13">
    <location>
        <position position="129"/>
    </location>
</feature>
<evidence type="ECO:0000256" key="3">
    <source>
        <dbReference type="ARBA" id="ARBA00010951"/>
    </source>
</evidence>
<dbReference type="InterPro" id="IPR005849">
    <property type="entry name" value="GalP_Utransf_N"/>
</dbReference>
<comment type="cofactor">
    <cofactor evidence="14">
        <name>Zn(2+)</name>
        <dbReference type="ChEBI" id="CHEBI:29105"/>
    </cofactor>
    <text evidence="14">Binds 1 zinc ion per subunit.</text>
</comment>
<dbReference type="GO" id="GO:0008108">
    <property type="term" value="F:UDP-glucose:hexose-1-phosphate uridylyltransferase activity"/>
    <property type="evidence" value="ECO:0007669"/>
    <property type="project" value="UniProtKB-UniRule"/>
</dbReference>
<protein>
    <recommendedName>
        <fullName evidence="5 12">Galactose-1-phosphate uridylyltransferase</fullName>
        <ecNumber evidence="4 12">2.7.7.12</ecNumber>
    </recommendedName>
</protein>
<evidence type="ECO:0000256" key="2">
    <source>
        <dbReference type="ARBA" id="ARBA00004947"/>
    </source>
</evidence>
<keyword evidence="10 15" id="KW-0299">Galactose metabolism</keyword>
<comment type="catalytic activity">
    <reaction evidence="1 15">
        <text>alpha-D-galactose 1-phosphate + UDP-alpha-D-glucose = alpha-D-glucose 1-phosphate + UDP-alpha-D-galactose</text>
        <dbReference type="Rhea" id="RHEA:13989"/>
        <dbReference type="ChEBI" id="CHEBI:58336"/>
        <dbReference type="ChEBI" id="CHEBI:58601"/>
        <dbReference type="ChEBI" id="CHEBI:58885"/>
        <dbReference type="ChEBI" id="CHEBI:66914"/>
        <dbReference type="EC" id="2.7.7.12"/>
    </reaction>
</comment>
<evidence type="ECO:0000256" key="4">
    <source>
        <dbReference type="ARBA" id="ARBA00012384"/>
    </source>
</evidence>
<proteinExistence type="inferred from homology"/>
<dbReference type="PROSITE" id="PS00117">
    <property type="entry name" value="GAL_P_UDP_TRANSF_I"/>
    <property type="match status" value="1"/>
</dbReference>
<organism evidence="18 19">
    <name type="scientific">Acetivibrio straminisolvens JCM 21531</name>
    <dbReference type="NCBI Taxonomy" id="1294263"/>
    <lineage>
        <taxon>Bacteria</taxon>
        <taxon>Bacillati</taxon>
        <taxon>Bacillota</taxon>
        <taxon>Clostridia</taxon>
        <taxon>Eubacteriales</taxon>
        <taxon>Oscillospiraceae</taxon>
        <taxon>Acetivibrio</taxon>
    </lineage>
</organism>
<dbReference type="Proteomes" id="UP000019109">
    <property type="component" value="Unassembled WGS sequence"/>
</dbReference>
<dbReference type="GO" id="GO:0008270">
    <property type="term" value="F:zinc ion binding"/>
    <property type="evidence" value="ECO:0007669"/>
    <property type="project" value="InterPro"/>
</dbReference>
<evidence type="ECO:0000256" key="9">
    <source>
        <dbReference type="ARBA" id="ARBA00022833"/>
    </source>
</evidence>
<feature type="domain" description="Galactose-1-phosphate uridyl transferase N-terminal" evidence="16">
    <location>
        <begin position="15"/>
        <end position="139"/>
    </location>
</feature>
<evidence type="ECO:0000256" key="8">
    <source>
        <dbReference type="ARBA" id="ARBA00022723"/>
    </source>
</evidence>
<keyword evidence="7 15" id="KW-0548">Nucleotidyltransferase</keyword>
<keyword evidence="8 14" id="KW-0479">Metal-binding</keyword>
<dbReference type="GO" id="GO:0005737">
    <property type="term" value="C:cytoplasm"/>
    <property type="evidence" value="ECO:0007669"/>
    <property type="project" value="TreeGrafter"/>
</dbReference>
<dbReference type="Gene3D" id="3.30.428.10">
    <property type="entry name" value="HIT-like"/>
    <property type="match status" value="2"/>
</dbReference>
<evidence type="ECO:0000256" key="14">
    <source>
        <dbReference type="PIRSR" id="PIRSR000808-3"/>
    </source>
</evidence>